<dbReference type="Pfam" id="PF00550">
    <property type="entry name" value="PP-binding"/>
    <property type="match status" value="1"/>
</dbReference>
<dbReference type="SUPFAM" id="SSF47336">
    <property type="entry name" value="ACP-like"/>
    <property type="match status" value="1"/>
</dbReference>
<dbReference type="EMBL" id="JBHSDP010000015">
    <property type="protein sequence ID" value="MFC4329091.1"/>
    <property type="molecule type" value="Genomic_DNA"/>
</dbReference>
<dbReference type="InterPro" id="IPR009081">
    <property type="entry name" value="PP-bd_ACP"/>
</dbReference>
<reference evidence="3" key="1">
    <citation type="journal article" date="2019" name="Int. J. Syst. Evol. Microbiol.">
        <title>The Global Catalogue of Microorganisms (GCM) 10K type strain sequencing project: providing services to taxonomists for standard genome sequencing and annotation.</title>
        <authorList>
            <consortium name="The Broad Institute Genomics Platform"/>
            <consortium name="The Broad Institute Genome Sequencing Center for Infectious Disease"/>
            <person name="Wu L."/>
            <person name="Ma J."/>
        </authorList>
    </citation>
    <scope>NUCLEOTIDE SEQUENCE [LARGE SCALE GENOMIC DNA]</scope>
    <source>
        <strain evidence="3">PCU 347</strain>
    </source>
</reference>
<dbReference type="PROSITE" id="PS50075">
    <property type="entry name" value="CARRIER"/>
    <property type="match status" value="1"/>
</dbReference>
<accession>A0ABV8TES6</accession>
<keyword evidence="3" id="KW-1185">Reference proteome</keyword>
<sequence length="89" mass="9496">MDITAFPTEDELRATVAPVLGLEPERIEPDASLVLLGLSSLEIMRLVSRWRKAGVPVQFEALVAAPTLSGWLAHFDSLRTSAPTAPGAA</sequence>
<feature type="domain" description="Carrier" evidence="1">
    <location>
        <begin position="3"/>
        <end position="79"/>
    </location>
</feature>
<organism evidence="2 3">
    <name type="scientific">Streptomyces andamanensis</name>
    <dbReference type="NCBI Taxonomy" id="1565035"/>
    <lineage>
        <taxon>Bacteria</taxon>
        <taxon>Bacillati</taxon>
        <taxon>Actinomycetota</taxon>
        <taxon>Actinomycetes</taxon>
        <taxon>Kitasatosporales</taxon>
        <taxon>Streptomycetaceae</taxon>
        <taxon>Streptomyces</taxon>
    </lineage>
</organism>
<proteinExistence type="predicted"/>
<dbReference type="InterPro" id="IPR036736">
    <property type="entry name" value="ACP-like_sf"/>
</dbReference>
<name>A0ABV8TES6_9ACTN</name>
<dbReference type="Proteomes" id="UP001595824">
    <property type="component" value="Unassembled WGS sequence"/>
</dbReference>
<dbReference type="Gene3D" id="1.10.1200.10">
    <property type="entry name" value="ACP-like"/>
    <property type="match status" value="1"/>
</dbReference>
<evidence type="ECO:0000313" key="2">
    <source>
        <dbReference type="EMBL" id="MFC4329091.1"/>
    </source>
</evidence>
<dbReference type="RefSeq" id="WP_381739499.1">
    <property type="nucleotide sequence ID" value="NZ_JBHSDP010000015.1"/>
</dbReference>
<gene>
    <name evidence="2" type="ORF">ACFPC0_14920</name>
</gene>
<evidence type="ECO:0000259" key="1">
    <source>
        <dbReference type="PROSITE" id="PS50075"/>
    </source>
</evidence>
<comment type="caution">
    <text evidence="2">The sequence shown here is derived from an EMBL/GenBank/DDBJ whole genome shotgun (WGS) entry which is preliminary data.</text>
</comment>
<protein>
    <submittedName>
        <fullName evidence="2">Phosphopantetheine-binding protein</fullName>
    </submittedName>
</protein>
<evidence type="ECO:0000313" key="3">
    <source>
        <dbReference type="Proteomes" id="UP001595824"/>
    </source>
</evidence>